<proteinExistence type="inferred from homology"/>
<reference evidence="6 7" key="1">
    <citation type="journal article" date="2018" name="Nat. Ecol. Evol.">
        <title>Shark genomes provide insights into elasmobranch evolution and the origin of vertebrates.</title>
        <authorList>
            <person name="Hara Y"/>
            <person name="Yamaguchi K"/>
            <person name="Onimaru K"/>
            <person name="Kadota M"/>
            <person name="Koyanagi M"/>
            <person name="Keeley SD"/>
            <person name="Tatsumi K"/>
            <person name="Tanaka K"/>
            <person name="Motone F"/>
            <person name="Kageyama Y"/>
            <person name="Nozu R"/>
            <person name="Adachi N"/>
            <person name="Nishimura O"/>
            <person name="Nakagawa R"/>
            <person name="Tanegashima C"/>
            <person name="Kiyatake I"/>
            <person name="Matsumoto R"/>
            <person name="Murakumo K"/>
            <person name="Nishida K"/>
            <person name="Terakita A"/>
            <person name="Kuratani S"/>
            <person name="Sato K"/>
            <person name="Hyodo S Kuraku.S."/>
        </authorList>
    </citation>
    <scope>NUCLEOTIDE SEQUENCE [LARGE SCALE GENOMIC DNA]</scope>
</reference>
<dbReference type="Proteomes" id="UP000287033">
    <property type="component" value="Unassembled WGS sequence"/>
</dbReference>
<feature type="domain" description="Aminotransferase class I/classII large" evidence="5">
    <location>
        <begin position="3"/>
        <end position="63"/>
    </location>
</feature>
<evidence type="ECO:0000313" key="6">
    <source>
        <dbReference type="EMBL" id="GCC46030.1"/>
    </source>
</evidence>
<dbReference type="Pfam" id="PF00155">
    <property type="entry name" value="Aminotran_1_2"/>
    <property type="match status" value="1"/>
</dbReference>
<dbReference type="AlphaFoldDB" id="A0A401TTS4"/>
<dbReference type="EMBL" id="BEZZ01174506">
    <property type="protein sequence ID" value="GCC46030.1"/>
    <property type="molecule type" value="Genomic_DNA"/>
</dbReference>
<comment type="caution">
    <text evidence="6">The sequence shown here is derived from an EMBL/GenBank/DDBJ whole genome shotgun (WGS) entry which is preliminary data.</text>
</comment>
<sequence length="66" mass="6912">ETAQEYGAGAGGTRNISGTSKFHVDLESELANLHQKDAALLFTSCFVANDSTLFTLAKLLPGTGPK</sequence>
<dbReference type="InterPro" id="IPR015421">
    <property type="entry name" value="PyrdxlP-dep_Trfase_major"/>
</dbReference>
<keyword evidence="7" id="KW-1185">Reference proteome</keyword>
<dbReference type="SUPFAM" id="SSF53383">
    <property type="entry name" value="PLP-dependent transferases"/>
    <property type="match status" value="1"/>
</dbReference>
<name>A0A401TTS4_CHIPU</name>
<organism evidence="6 7">
    <name type="scientific">Chiloscyllium punctatum</name>
    <name type="common">Brownbanded bambooshark</name>
    <name type="synonym">Hemiscyllium punctatum</name>
    <dbReference type="NCBI Taxonomy" id="137246"/>
    <lineage>
        <taxon>Eukaryota</taxon>
        <taxon>Metazoa</taxon>
        <taxon>Chordata</taxon>
        <taxon>Craniata</taxon>
        <taxon>Vertebrata</taxon>
        <taxon>Chondrichthyes</taxon>
        <taxon>Elasmobranchii</taxon>
        <taxon>Galeomorphii</taxon>
        <taxon>Galeoidea</taxon>
        <taxon>Orectolobiformes</taxon>
        <taxon>Hemiscylliidae</taxon>
        <taxon>Chiloscyllium</taxon>
    </lineage>
</organism>
<evidence type="ECO:0000256" key="1">
    <source>
        <dbReference type="ARBA" id="ARBA00001933"/>
    </source>
</evidence>
<dbReference type="GO" id="GO:0005739">
    <property type="term" value="C:mitochondrion"/>
    <property type="evidence" value="ECO:0007669"/>
    <property type="project" value="TreeGrafter"/>
</dbReference>
<dbReference type="GO" id="GO:0030170">
    <property type="term" value="F:pyridoxal phosphate binding"/>
    <property type="evidence" value="ECO:0007669"/>
    <property type="project" value="InterPro"/>
</dbReference>
<dbReference type="GO" id="GO:0042541">
    <property type="term" value="P:hemoglobin biosynthetic process"/>
    <property type="evidence" value="ECO:0007669"/>
    <property type="project" value="TreeGrafter"/>
</dbReference>
<evidence type="ECO:0000256" key="2">
    <source>
        <dbReference type="ARBA" id="ARBA00008392"/>
    </source>
</evidence>
<dbReference type="InterPro" id="IPR004839">
    <property type="entry name" value="Aminotransferase_I/II_large"/>
</dbReference>
<dbReference type="GO" id="GO:0003870">
    <property type="term" value="F:5-aminolevulinate synthase activity"/>
    <property type="evidence" value="ECO:0007669"/>
    <property type="project" value="TreeGrafter"/>
</dbReference>
<comment type="cofactor">
    <cofactor evidence="1">
        <name>pyridoxal 5'-phosphate</name>
        <dbReference type="ChEBI" id="CHEBI:597326"/>
    </cofactor>
</comment>
<evidence type="ECO:0000256" key="3">
    <source>
        <dbReference type="ARBA" id="ARBA00022679"/>
    </source>
</evidence>
<feature type="non-terminal residue" evidence="6">
    <location>
        <position position="1"/>
    </location>
</feature>
<evidence type="ECO:0000313" key="7">
    <source>
        <dbReference type="Proteomes" id="UP000287033"/>
    </source>
</evidence>
<evidence type="ECO:0000256" key="4">
    <source>
        <dbReference type="ARBA" id="ARBA00023315"/>
    </source>
</evidence>
<dbReference type="InterPro" id="IPR015424">
    <property type="entry name" value="PyrdxlP-dep_Trfase"/>
</dbReference>
<protein>
    <recommendedName>
        <fullName evidence="5">Aminotransferase class I/classII large domain-containing protein</fullName>
    </recommendedName>
</protein>
<dbReference type="OrthoDB" id="10263824at2759"/>
<accession>A0A401TTS4</accession>
<comment type="similarity">
    <text evidence="2">Belongs to the class-II pyridoxal-phosphate-dependent aminotransferase family.</text>
</comment>
<keyword evidence="3" id="KW-0808">Transferase</keyword>
<gene>
    <name evidence="6" type="ORF">chiPu_0030095</name>
</gene>
<dbReference type="InterPro" id="IPR050087">
    <property type="entry name" value="AON_synthase_class-II"/>
</dbReference>
<dbReference type="PANTHER" id="PTHR13693:SF102">
    <property type="entry name" value="2-AMINO-3-KETOBUTYRATE COENZYME A LIGASE, MITOCHONDRIAL"/>
    <property type="match status" value="1"/>
</dbReference>
<dbReference type="GO" id="GO:0006783">
    <property type="term" value="P:heme biosynthetic process"/>
    <property type="evidence" value="ECO:0007669"/>
    <property type="project" value="TreeGrafter"/>
</dbReference>
<dbReference type="GO" id="GO:0048821">
    <property type="term" value="P:erythrocyte development"/>
    <property type="evidence" value="ECO:0007669"/>
    <property type="project" value="TreeGrafter"/>
</dbReference>
<evidence type="ECO:0000259" key="5">
    <source>
        <dbReference type="Pfam" id="PF00155"/>
    </source>
</evidence>
<dbReference type="PANTHER" id="PTHR13693">
    <property type="entry name" value="CLASS II AMINOTRANSFERASE/8-AMINO-7-OXONONANOATE SYNTHASE"/>
    <property type="match status" value="1"/>
</dbReference>
<keyword evidence="4" id="KW-0012">Acyltransferase</keyword>
<dbReference type="STRING" id="137246.A0A401TTS4"/>
<dbReference type="Gene3D" id="3.40.640.10">
    <property type="entry name" value="Type I PLP-dependent aspartate aminotransferase-like (Major domain)"/>
    <property type="match status" value="1"/>
</dbReference>